<feature type="transmembrane region" description="Helical" evidence="5">
    <location>
        <begin position="32"/>
        <end position="63"/>
    </location>
</feature>
<comment type="subcellular location">
    <subcellularLocation>
        <location evidence="1">Membrane</location>
    </subcellularLocation>
</comment>
<dbReference type="AlphaFoldDB" id="A0A0J6WWU2"/>
<dbReference type="GO" id="GO:0016020">
    <property type="term" value="C:membrane"/>
    <property type="evidence" value="ECO:0007669"/>
    <property type="project" value="UniProtKB-SubCell"/>
</dbReference>
<dbReference type="PATRIC" id="fig|1122219.3.peg.1454"/>
<dbReference type="OrthoDB" id="9801524at2"/>
<keyword evidence="7" id="KW-1185">Reference proteome</keyword>
<sequence length="89" mass="10586">MSQKEELPEGYEIPIHRSLVKPLYWMGVPRNLFIAEILFAVLGGIFMKTWTVLFVAVAAHYLFRHLGQQDPQFHQVFWQGKSHKSYYYR</sequence>
<reference evidence="6 7" key="1">
    <citation type="submission" date="2015-06" db="EMBL/GenBank/DDBJ databases">
        <title>Draft genome sequence of beer spoilage bacterium Megasphaera cerevisiae type strain 20462.</title>
        <authorList>
            <person name="Kutumbaka K."/>
            <person name="Pasmowitz J."/>
            <person name="Mategko J."/>
            <person name="Reyes D."/>
            <person name="Friedrich A."/>
            <person name="Han S."/>
            <person name="Martens-Habbena W."/>
            <person name="Neal-McKinney J."/>
            <person name="Janagama H.K."/>
            <person name="Nadala C."/>
            <person name="Samadpour M."/>
        </authorList>
    </citation>
    <scope>NUCLEOTIDE SEQUENCE [LARGE SCALE GENOMIC DNA]</scope>
    <source>
        <strain evidence="6 7">DSM 20462</strain>
    </source>
</reference>
<gene>
    <name evidence="6" type="ORF">AB840_08760</name>
</gene>
<dbReference type="STRING" id="39029.BSR42_10270"/>
<evidence type="ECO:0000256" key="3">
    <source>
        <dbReference type="ARBA" id="ARBA00022989"/>
    </source>
</evidence>
<evidence type="ECO:0000256" key="4">
    <source>
        <dbReference type="ARBA" id="ARBA00023136"/>
    </source>
</evidence>
<organism evidence="6 7">
    <name type="scientific">Megasphaera cerevisiae DSM 20462</name>
    <dbReference type="NCBI Taxonomy" id="1122219"/>
    <lineage>
        <taxon>Bacteria</taxon>
        <taxon>Bacillati</taxon>
        <taxon>Bacillota</taxon>
        <taxon>Negativicutes</taxon>
        <taxon>Veillonellales</taxon>
        <taxon>Veillonellaceae</taxon>
        <taxon>Megasphaera</taxon>
    </lineage>
</organism>
<proteinExistence type="predicted"/>
<comment type="caution">
    <text evidence="6">The sequence shown here is derived from an EMBL/GenBank/DDBJ whole genome shotgun (WGS) entry which is preliminary data.</text>
</comment>
<evidence type="ECO:0000256" key="2">
    <source>
        <dbReference type="ARBA" id="ARBA00022692"/>
    </source>
</evidence>
<dbReference type="EMBL" id="LEKT01000026">
    <property type="protein sequence ID" value="KMO86307.1"/>
    <property type="molecule type" value="Genomic_DNA"/>
</dbReference>
<dbReference type="Proteomes" id="UP000036503">
    <property type="component" value="Unassembled WGS sequence"/>
</dbReference>
<dbReference type="InterPro" id="IPR007792">
    <property type="entry name" value="T4SS_VirB3/TrbD/AvhB"/>
</dbReference>
<dbReference type="Pfam" id="PF05101">
    <property type="entry name" value="VirB3"/>
    <property type="match status" value="1"/>
</dbReference>
<evidence type="ECO:0000256" key="5">
    <source>
        <dbReference type="SAM" id="Phobius"/>
    </source>
</evidence>
<evidence type="ECO:0000313" key="6">
    <source>
        <dbReference type="EMBL" id="KMO86307.1"/>
    </source>
</evidence>
<evidence type="ECO:0000256" key="1">
    <source>
        <dbReference type="ARBA" id="ARBA00004370"/>
    </source>
</evidence>
<dbReference type="InParanoid" id="A0A0J6WWU2"/>
<keyword evidence="4 5" id="KW-0472">Membrane</keyword>
<evidence type="ECO:0000313" key="7">
    <source>
        <dbReference type="Proteomes" id="UP000036503"/>
    </source>
</evidence>
<accession>A0A0J6WWU2</accession>
<keyword evidence="2 5" id="KW-0812">Transmembrane</keyword>
<protein>
    <submittedName>
        <fullName evidence="6">Conjugal transfer protein TrbD</fullName>
    </submittedName>
</protein>
<dbReference type="RefSeq" id="WP_048514460.1">
    <property type="nucleotide sequence ID" value="NZ_FUXD01000028.1"/>
</dbReference>
<keyword evidence="3 5" id="KW-1133">Transmembrane helix</keyword>
<name>A0A0J6WWU2_9FIRM</name>